<organism evidence="2 3">
    <name type="scientific">Bos mutus</name>
    <name type="common">wild yak</name>
    <dbReference type="NCBI Taxonomy" id="72004"/>
    <lineage>
        <taxon>Eukaryota</taxon>
        <taxon>Metazoa</taxon>
        <taxon>Chordata</taxon>
        <taxon>Craniata</taxon>
        <taxon>Vertebrata</taxon>
        <taxon>Euteleostomi</taxon>
        <taxon>Mammalia</taxon>
        <taxon>Eutheria</taxon>
        <taxon>Laurasiatheria</taxon>
        <taxon>Artiodactyla</taxon>
        <taxon>Ruminantia</taxon>
        <taxon>Pecora</taxon>
        <taxon>Bovidae</taxon>
        <taxon>Bovinae</taxon>
        <taxon>Bos</taxon>
    </lineage>
</organism>
<keyword evidence="3" id="KW-1185">Reference proteome</keyword>
<evidence type="ECO:0000313" key="2">
    <source>
        <dbReference type="EMBL" id="MXQ89538.1"/>
    </source>
</evidence>
<feature type="region of interest" description="Disordered" evidence="1">
    <location>
        <begin position="18"/>
        <end position="51"/>
    </location>
</feature>
<name>A0A6B0RH91_9CETA</name>
<accession>A0A6B0RH91</accession>
<comment type="caution">
    <text evidence="2">The sequence shown here is derived from an EMBL/GenBank/DDBJ whole genome shotgun (WGS) entry which is preliminary data.</text>
</comment>
<proteinExistence type="predicted"/>
<sequence length="177" mass="19663">MGQQIPFLAQSQLQGFQQNGGFQRQIPRGRRLGEVEEGGAGGEDGKERKGSTKKDRAVWFLNLCGYPCASQRLESGPLKVFAIQMWQASVLIFMTTASHDSPQPEVELSSSAVRAAYGTAFDTRELFSQESEKISPLRFSPSFQLQDGIESLSAISFQCDEWALGFCIHVWKVQIPK</sequence>
<dbReference type="Proteomes" id="UP000322234">
    <property type="component" value="Unassembled WGS sequence"/>
</dbReference>
<dbReference type="EMBL" id="VBQZ03000055">
    <property type="protein sequence ID" value="MXQ89538.1"/>
    <property type="molecule type" value="Genomic_DNA"/>
</dbReference>
<dbReference type="AlphaFoldDB" id="A0A6B0RH91"/>
<gene>
    <name evidence="2" type="ORF">E5288_WYG000927</name>
</gene>
<evidence type="ECO:0000256" key="1">
    <source>
        <dbReference type="SAM" id="MobiDB-lite"/>
    </source>
</evidence>
<protein>
    <submittedName>
        <fullName evidence="2">Uncharacterized protein</fullName>
    </submittedName>
</protein>
<reference evidence="2" key="1">
    <citation type="submission" date="2019-10" db="EMBL/GenBank/DDBJ databases">
        <title>The sequence and de novo assembly of the wild yak genome.</title>
        <authorList>
            <person name="Liu Y."/>
        </authorList>
    </citation>
    <scope>NUCLEOTIDE SEQUENCE [LARGE SCALE GENOMIC DNA]</scope>
    <source>
        <strain evidence="2">WY2019</strain>
    </source>
</reference>
<evidence type="ECO:0000313" key="3">
    <source>
        <dbReference type="Proteomes" id="UP000322234"/>
    </source>
</evidence>